<evidence type="ECO:0000256" key="4">
    <source>
        <dbReference type="ARBA" id="ARBA00023110"/>
    </source>
</evidence>
<dbReference type="PANTHER" id="PTHR47245:SF2">
    <property type="entry name" value="PEPTIDYL-PROLYL CIS-TRANS ISOMERASE HP_0175-RELATED"/>
    <property type="match status" value="1"/>
</dbReference>
<evidence type="ECO:0000256" key="3">
    <source>
        <dbReference type="ARBA" id="ARBA00013194"/>
    </source>
</evidence>
<sequence length="306" mass="34959">MSMRTCIIVFGLLVSLSLGSTAQELADDKVVVSDGSTTVSEDELRYIIEHWTPDLRQAATDGGDRIELLNQVLAIKKIASEAEKISPEEDREDYWKLEMALRQVKQRFMVGRYIENLEVPDMSDLAKERYETEKTKYASVPEQRQSSHILVLCDPRTCDGDEEQARLEAVRQKLVAGENFADLAREFSEDPGSKDSGGKFDRWLHKGTTDVDGAYLKTVFLLEAVGDYSEVVRSRFGFHIIKLDEIKPAYERPFEEVKANIIAELTNEYKKLQVKAFDDNYRFTEEYFIDNDAVDALLAPYLSEEK</sequence>
<dbReference type="EMBL" id="VRZA01000006">
    <property type="protein sequence ID" value="TXS91332.1"/>
    <property type="molecule type" value="Genomic_DNA"/>
</dbReference>
<evidence type="ECO:0000259" key="7">
    <source>
        <dbReference type="PROSITE" id="PS50198"/>
    </source>
</evidence>
<evidence type="ECO:0000256" key="2">
    <source>
        <dbReference type="ARBA" id="ARBA00007656"/>
    </source>
</evidence>
<dbReference type="InterPro" id="IPR046357">
    <property type="entry name" value="PPIase_dom_sf"/>
</dbReference>
<dbReference type="PROSITE" id="PS50198">
    <property type="entry name" value="PPIC_PPIASE_2"/>
    <property type="match status" value="1"/>
</dbReference>
<feature type="chain" id="PRO_5022961500" description="peptidylprolyl isomerase" evidence="6">
    <location>
        <begin position="23"/>
        <end position="306"/>
    </location>
</feature>
<evidence type="ECO:0000313" key="8">
    <source>
        <dbReference type="EMBL" id="TXS91332.1"/>
    </source>
</evidence>
<keyword evidence="6" id="KW-0732">Signal</keyword>
<evidence type="ECO:0000256" key="6">
    <source>
        <dbReference type="SAM" id="SignalP"/>
    </source>
</evidence>
<dbReference type="Gene3D" id="3.10.50.40">
    <property type="match status" value="1"/>
</dbReference>
<evidence type="ECO:0000256" key="5">
    <source>
        <dbReference type="PROSITE-ProRule" id="PRU00278"/>
    </source>
</evidence>
<organism evidence="8 9">
    <name type="scientific">Parahaliea maris</name>
    <dbReference type="NCBI Taxonomy" id="2716870"/>
    <lineage>
        <taxon>Bacteria</taxon>
        <taxon>Pseudomonadati</taxon>
        <taxon>Pseudomonadota</taxon>
        <taxon>Gammaproteobacteria</taxon>
        <taxon>Cellvibrionales</taxon>
        <taxon>Halieaceae</taxon>
        <taxon>Parahaliea</taxon>
    </lineage>
</organism>
<comment type="caution">
    <text evidence="8">The sequence shown here is derived from an EMBL/GenBank/DDBJ whole genome shotgun (WGS) entry which is preliminary data.</text>
</comment>
<dbReference type="InterPro" id="IPR000297">
    <property type="entry name" value="PPIase_PpiC"/>
</dbReference>
<feature type="domain" description="PpiC" evidence="7">
    <location>
        <begin position="141"/>
        <end position="245"/>
    </location>
</feature>
<comment type="similarity">
    <text evidence="2">Belongs to the PpiC/parvulin rotamase family.</text>
</comment>
<keyword evidence="4 5" id="KW-0697">Rotamase</keyword>
<proteinExistence type="inferred from homology"/>
<dbReference type="InterPro" id="IPR050245">
    <property type="entry name" value="PrsA_foldase"/>
</dbReference>
<name>A0A5C8ZUT0_9GAMM</name>
<protein>
    <recommendedName>
        <fullName evidence="3">peptidylprolyl isomerase</fullName>
        <ecNumber evidence="3">5.2.1.8</ecNumber>
    </recommendedName>
</protein>
<dbReference type="EC" id="5.2.1.8" evidence="3"/>
<gene>
    <name evidence="8" type="ORF">FV139_16505</name>
</gene>
<dbReference type="SUPFAM" id="SSF54534">
    <property type="entry name" value="FKBP-like"/>
    <property type="match status" value="1"/>
</dbReference>
<dbReference type="PANTHER" id="PTHR47245">
    <property type="entry name" value="PEPTIDYLPROLYL ISOMERASE"/>
    <property type="match status" value="1"/>
</dbReference>
<accession>A0A5C8ZUT0</accession>
<keyword evidence="5" id="KW-0413">Isomerase</keyword>
<keyword evidence="9" id="KW-1185">Reference proteome</keyword>
<comment type="catalytic activity">
    <reaction evidence="1">
        <text>[protein]-peptidylproline (omega=180) = [protein]-peptidylproline (omega=0)</text>
        <dbReference type="Rhea" id="RHEA:16237"/>
        <dbReference type="Rhea" id="RHEA-COMP:10747"/>
        <dbReference type="Rhea" id="RHEA-COMP:10748"/>
        <dbReference type="ChEBI" id="CHEBI:83833"/>
        <dbReference type="ChEBI" id="CHEBI:83834"/>
        <dbReference type="EC" id="5.2.1.8"/>
    </reaction>
</comment>
<evidence type="ECO:0000256" key="1">
    <source>
        <dbReference type="ARBA" id="ARBA00000971"/>
    </source>
</evidence>
<feature type="signal peptide" evidence="6">
    <location>
        <begin position="1"/>
        <end position="22"/>
    </location>
</feature>
<evidence type="ECO:0000313" key="9">
    <source>
        <dbReference type="Proteomes" id="UP000321039"/>
    </source>
</evidence>
<dbReference type="GO" id="GO:0003755">
    <property type="term" value="F:peptidyl-prolyl cis-trans isomerase activity"/>
    <property type="evidence" value="ECO:0007669"/>
    <property type="project" value="UniProtKB-KW"/>
</dbReference>
<reference evidence="8 9" key="1">
    <citation type="submission" date="2019-08" db="EMBL/GenBank/DDBJ databases">
        <title>Parahaliea maris sp. nov., isolated from the surface seawater.</title>
        <authorList>
            <person name="Liu Y."/>
        </authorList>
    </citation>
    <scope>NUCLEOTIDE SEQUENCE [LARGE SCALE GENOMIC DNA]</scope>
    <source>
        <strain evidence="8 9">HSLHS9</strain>
    </source>
</reference>
<dbReference type="Proteomes" id="UP000321039">
    <property type="component" value="Unassembled WGS sequence"/>
</dbReference>
<dbReference type="Pfam" id="PF00639">
    <property type="entry name" value="Rotamase"/>
    <property type="match status" value="1"/>
</dbReference>
<dbReference type="AlphaFoldDB" id="A0A5C8ZUT0"/>